<dbReference type="PROSITE" id="PS51450">
    <property type="entry name" value="LRR"/>
    <property type="match status" value="1"/>
</dbReference>
<comment type="caution">
    <text evidence="4">The sequence shown here is derived from an EMBL/GenBank/DDBJ whole genome shotgun (WGS) entry which is preliminary data.</text>
</comment>
<feature type="disulfide bond" evidence="1">
    <location>
        <begin position="737"/>
        <end position="747"/>
    </location>
</feature>
<sequence>MVRQYTFIFVIFFFFYFFFNFSIPYQHKYILITVFFFKKKTHTKISFRIQDIFFFFFFFSLLFFIFILVFYFNFFIFYFYWLTMKSLFLLLFLFLSFANVFSITTEEYDCLLKLVTKLEVLSQFPQTLNGNTEYDFCSTSNLTCGTQNGVRFMNLYQNESSTNIMNYSDISCVEIGVVEFGRWNLSPNFFNFTNRLPTVSCYDCEITEINSKVNSDYLIIKLNKPIYKKILLSNIINCINAEFHSSNGDPFNSVEIENDLPNSTLQSYNQFVLGGVVRKIPDLSNVQFQIVQYYIGEPFDLNSLKNLSTHTFINRVSMLPTNSSFGPFPFPIDIERLNPTNRTDVLPHKYFASDLAFQKPDDYLDLNSSKSGSEQIVFIFRYLGKVGPHFNIDGNLPFKSFNPDLKVLYFLNGNLSYVPNFDNANDLFVLASLTNNSIGGNLKKPWIKKYLRNLDLSNNKITGTIDDSYCSTLIKVTNNSMSGNLPNCYACNLKINRFRDSFIGNNFTNIDSLNETCKIIPNMKTTEIKVEISGEILNITKLLIFGQNIGYSVMDNSYSETFELDPSISLTTEIQNSLIVSYFYTNTRTIYKMTYQSNGEIFYLTPDPYPPTPINVTTNNGLITIQGIYFSYNISVISITMNNGKQICNVVDDPTFFTIKCQLSELPNPSKNVSTLLKVDELQTLFYIDLDDTIVNNYNKCLDYCNIDNGICDYSKGICNCNYGWIGDSCSIPFFECLNNCSNVGICNTTIGECNCNSGRVLNDCSGYECLDPTCGGGNKHGQCNYLKGICNCNLNWFGENCTIPNHYVSSVEPSTTLGGLVKLFGWFGDLHDRLSVKIGKLDCDLILPITNDTINCKIGSGNGIQNITIVQNGITWIGINKYLYINNDIKPSCLNNCTNLNQGICISNGHCQCYSSWTGFDCSSPKNNGGGGDLPSTNSTINNNGSTTFENQKTSYQVLVTDLIEIDFNGNLISQYPLLNNWIVNNTEIKNGISQFTQLINETNCRVNMTIEELTKSKDINFAGIDLKFDKGSIKVSISIENYNYKNILNTLQLRMKSLVTTLSKEDDCNDQSTEINSNLENTNLLNYISISKDNKVLTGRFLNRVISDGRSTIITTSLISNDNSSIEIGLNLPHCSNQCLIDPDFSVLLSSQFKSCDKNNKLKSYIIPVSVICGFIGISLILGGSYLIYRKKFIEKDLKKKLKNIEMQKNK</sequence>
<keyword evidence="5" id="KW-1185">Reference proteome</keyword>
<dbReference type="InterPro" id="IPR001611">
    <property type="entry name" value="Leu-rich_rpt"/>
</dbReference>
<dbReference type="InterPro" id="IPR054484">
    <property type="entry name" value="ComC_SSD"/>
</dbReference>
<dbReference type="FunCoup" id="Q55EN6">
    <property type="interactions" value="877"/>
</dbReference>
<dbReference type="Gene3D" id="2.10.25.10">
    <property type="entry name" value="Laminin"/>
    <property type="match status" value="1"/>
</dbReference>
<dbReference type="KEGG" id="ddi:DDB_G0269004"/>
<dbReference type="Pfam" id="PF24143">
    <property type="entry name" value="Beta-sand_ComC_2nd"/>
    <property type="match status" value="1"/>
</dbReference>
<feature type="transmembrane region" description="Helical" evidence="2">
    <location>
        <begin position="7"/>
        <end position="25"/>
    </location>
</feature>
<dbReference type="PANTHER" id="PTHR24032">
    <property type="entry name" value="EGF-LIKE DOMAIN-CONTAINING PROTEIN-RELATED-RELATED"/>
    <property type="match status" value="1"/>
</dbReference>
<dbReference type="InterPro" id="IPR057013">
    <property type="entry name" value="LRR_ComC"/>
</dbReference>
<dbReference type="GeneID" id="8616675"/>
<dbReference type="Proteomes" id="UP000002195">
    <property type="component" value="Unassembled WGS sequence"/>
</dbReference>
<evidence type="ECO:0000313" key="4">
    <source>
        <dbReference type="EMBL" id="EAL73091.1"/>
    </source>
</evidence>
<dbReference type="AlphaFoldDB" id="Q55EN6"/>
<dbReference type="Pfam" id="PF22933">
    <property type="entry name" value="ComC_SSD"/>
    <property type="match status" value="1"/>
</dbReference>
<dbReference type="InterPro" id="IPR057015">
    <property type="entry name" value="B-sand_ComC_2nd"/>
</dbReference>
<feature type="domain" description="EGF-like" evidence="3">
    <location>
        <begin position="697"/>
        <end position="731"/>
    </location>
</feature>
<dbReference type="InterPro" id="IPR000742">
    <property type="entry name" value="EGF"/>
</dbReference>
<keyword evidence="1" id="KW-1015">Disulfide bond</keyword>
<evidence type="ECO:0000256" key="2">
    <source>
        <dbReference type="SAM" id="Phobius"/>
    </source>
</evidence>
<dbReference type="PROSITE" id="PS01186">
    <property type="entry name" value="EGF_2"/>
    <property type="match status" value="1"/>
</dbReference>
<proteinExistence type="predicted"/>
<protein>
    <recommendedName>
        <fullName evidence="3">EGF-like domain-containing protein</fullName>
    </recommendedName>
</protein>
<reference evidence="4 5" key="1">
    <citation type="journal article" date="2005" name="Nature">
        <title>The genome of the social amoeba Dictyostelium discoideum.</title>
        <authorList>
            <consortium name="The Dictyostelium discoideum Sequencing Consortium"/>
            <person name="Eichinger L."/>
            <person name="Pachebat J.A."/>
            <person name="Glockner G."/>
            <person name="Rajandream M.A."/>
            <person name="Sucgang R."/>
            <person name="Berriman M."/>
            <person name="Song J."/>
            <person name="Olsen R."/>
            <person name="Szafranski K."/>
            <person name="Xu Q."/>
            <person name="Tunggal B."/>
            <person name="Kummerfeld S."/>
            <person name="Madera M."/>
            <person name="Konfortov B.A."/>
            <person name="Rivero F."/>
            <person name="Bankier A.T."/>
            <person name="Lehmann R."/>
            <person name="Hamlin N."/>
            <person name="Davies R."/>
            <person name="Gaudet P."/>
            <person name="Fey P."/>
            <person name="Pilcher K."/>
            <person name="Chen G."/>
            <person name="Saunders D."/>
            <person name="Sodergren E."/>
            <person name="Davis P."/>
            <person name="Kerhornou A."/>
            <person name="Nie X."/>
            <person name="Hall N."/>
            <person name="Anjard C."/>
            <person name="Hemphill L."/>
            <person name="Bason N."/>
            <person name="Farbrother P."/>
            <person name="Desany B."/>
            <person name="Just E."/>
            <person name="Morio T."/>
            <person name="Rost R."/>
            <person name="Churcher C."/>
            <person name="Cooper J."/>
            <person name="Haydock S."/>
            <person name="van Driessche N."/>
            <person name="Cronin A."/>
            <person name="Goodhead I."/>
            <person name="Muzny D."/>
            <person name="Mourier T."/>
            <person name="Pain A."/>
            <person name="Lu M."/>
            <person name="Harper D."/>
            <person name="Lindsay R."/>
            <person name="Hauser H."/>
            <person name="James K."/>
            <person name="Quiles M."/>
            <person name="Madan Babu M."/>
            <person name="Saito T."/>
            <person name="Buchrieser C."/>
            <person name="Wardroper A."/>
            <person name="Felder M."/>
            <person name="Thangavelu M."/>
            <person name="Johnson D."/>
            <person name="Knights A."/>
            <person name="Loulseged H."/>
            <person name="Mungall K."/>
            <person name="Oliver K."/>
            <person name="Price C."/>
            <person name="Quail M.A."/>
            <person name="Urushihara H."/>
            <person name="Hernandez J."/>
            <person name="Rabbinowitsch E."/>
            <person name="Steffen D."/>
            <person name="Sanders M."/>
            <person name="Ma J."/>
            <person name="Kohara Y."/>
            <person name="Sharp S."/>
            <person name="Simmonds M."/>
            <person name="Spiegler S."/>
            <person name="Tivey A."/>
            <person name="Sugano S."/>
            <person name="White B."/>
            <person name="Walker D."/>
            <person name="Woodward J."/>
            <person name="Winckler T."/>
            <person name="Tanaka Y."/>
            <person name="Shaulsky G."/>
            <person name="Schleicher M."/>
            <person name="Weinstock G."/>
            <person name="Rosenthal A."/>
            <person name="Cox E.C."/>
            <person name="Chisholm R.L."/>
            <person name="Gibbs R."/>
            <person name="Loomis W.F."/>
            <person name="Platzer M."/>
            <person name="Kay R.R."/>
            <person name="Williams J."/>
            <person name="Dear P.H."/>
            <person name="Noegel A.A."/>
            <person name="Barrell B."/>
            <person name="Kuspa A."/>
        </authorList>
    </citation>
    <scope>NUCLEOTIDE SEQUENCE [LARGE SCALE GENOMIC DNA]</scope>
    <source>
        <strain evidence="4 5">AX4</strain>
    </source>
</reference>
<evidence type="ECO:0000259" key="3">
    <source>
        <dbReference type="PROSITE" id="PS50026"/>
    </source>
</evidence>
<feature type="transmembrane region" description="Helical" evidence="2">
    <location>
        <begin position="87"/>
        <end position="104"/>
    </location>
</feature>
<keyword evidence="2" id="KW-1133">Transmembrane helix</keyword>
<accession>Q55EN6</accession>
<dbReference type="InterPro" id="IPR053331">
    <property type="entry name" value="EGF-like_comC"/>
</dbReference>
<dbReference type="dictyBase" id="DDB_G0269004"/>
<feature type="domain" description="EGF-like" evidence="3">
    <location>
        <begin position="733"/>
        <end position="766"/>
    </location>
</feature>
<dbReference type="OMA" id="ICISNGH"/>
<feature type="disulfide bond" evidence="1">
    <location>
        <begin position="721"/>
        <end position="730"/>
    </location>
</feature>
<dbReference type="Pfam" id="PF24141">
    <property type="entry name" value="LRR_ComC"/>
    <property type="match status" value="1"/>
</dbReference>
<organism evidence="4 5">
    <name type="scientific">Dictyostelium discoideum</name>
    <name type="common">Social amoeba</name>
    <dbReference type="NCBI Taxonomy" id="44689"/>
    <lineage>
        <taxon>Eukaryota</taxon>
        <taxon>Amoebozoa</taxon>
        <taxon>Evosea</taxon>
        <taxon>Eumycetozoa</taxon>
        <taxon>Dictyostelia</taxon>
        <taxon>Dictyosteliales</taxon>
        <taxon>Dictyosteliaceae</taxon>
        <taxon>Dictyostelium</taxon>
    </lineage>
</organism>
<keyword evidence="2" id="KW-0472">Membrane</keyword>
<feature type="transmembrane region" description="Helical" evidence="2">
    <location>
        <begin position="1167"/>
        <end position="1191"/>
    </location>
</feature>
<keyword evidence="1" id="KW-0245">EGF-like domain</keyword>
<dbReference type="PaxDb" id="44689-DDB0202345"/>
<feature type="disulfide bond" evidence="1">
    <location>
        <begin position="756"/>
        <end position="765"/>
    </location>
</feature>
<dbReference type="VEuPathDB" id="AmoebaDB:DDB_G0269004"/>
<evidence type="ECO:0000256" key="1">
    <source>
        <dbReference type="PROSITE-ProRule" id="PRU00076"/>
    </source>
</evidence>
<dbReference type="EMBL" id="AAFI02000004">
    <property type="protein sequence ID" value="EAL73091.1"/>
    <property type="molecule type" value="Genomic_DNA"/>
</dbReference>
<dbReference type="HOGENOM" id="CLU_003793_0_0_1"/>
<dbReference type="PhylomeDB" id="Q55EN6"/>
<comment type="caution">
    <text evidence="1">Lacks conserved residue(s) required for the propagation of feature annotation.</text>
</comment>
<dbReference type="InParanoid" id="Q55EN6"/>
<dbReference type="RefSeq" id="XP_646984.1">
    <property type="nucleotide sequence ID" value="XM_641892.1"/>
</dbReference>
<dbReference type="PROSITE" id="PS50026">
    <property type="entry name" value="EGF_3"/>
    <property type="match status" value="2"/>
</dbReference>
<gene>
    <name evidence="4" type="ORF">DDB_G0269004</name>
</gene>
<dbReference type="PANTHER" id="PTHR24032:SF8">
    <property type="entry name" value="EGF-LIKE DOMAIN-CONTAINING PROTEIN"/>
    <property type="match status" value="1"/>
</dbReference>
<feature type="transmembrane region" description="Helical" evidence="2">
    <location>
        <begin position="52"/>
        <end position="80"/>
    </location>
</feature>
<evidence type="ECO:0000313" key="5">
    <source>
        <dbReference type="Proteomes" id="UP000002195"/>
    </source>
</evidence>
<name>Q55EN6_DICDI</name>
<keyword evidence="2" id="KW-0812">Transmembrane</keyword>
<dbReference type="SMART" id="SM00181">
    <property type="entry name" value="EGF"/>
    <property type="match status" value="4"/>
</dbReference>
<dbReference type="eggNOG" id="KOG4659">
    <property type="taxonomic scope" value="Eukaryota"/>
</dbReference>
<dbReference type="PROSITE" id="PS00022">
    <property type="entry name" value="EGF_1"/>
    <property type="match status" value="3"/>
</dbReference>